<reference evidence="2" key="1">
    <citation type="journal article" date="2022" name="Mol. Ecol. Resour.">
        <title>The genomes of chicory, endive, great burdock and yacon provide insights into Asteraceae palaeo-polyploidization history and plant inulin production.</title>
        <authorList>
            <person name="Fan W."/>
            <person name="Wang S."/>
            <person name="Wang H."/>
            <person name="Wang A."/>
            <person name="Jiang F."/>
            <person name="Liu H."/>
            <person name="Zhao H."/>
            <person name="Xu D."/>
            <person name="Zhang Y."/>
        </authorList>
    </citation>
    <scope>NUCLEOTIDE SEQUENCE [LARGE SCALE GENOMIC DNA]</scope>
    <source>
        <strain evidence="2">cv. Yunnan</strain>
    </source>
</reference>
<reference evidence="1 2" key="2">
    <citation type="journal article" date="2022" name="Mol. Ecol. Resour.">
        <title>The genomes of chicory, endive, great burdock and yacon provide insights into Asteraceae paleo-polyploidization history and plant inulin production.</title>
        <authorList>
            <person name="Fan W."/>
            <person name="Wang S."/>
            <person name="Wang H."/>
            <person name="Wang A."/>
            <person name="Jiang F."/>
            <person name="Liu H."/>
            <person name="Zhao H."/>
            <person name="Xu D."/>
            <person name="Zhang Y."/>
        </authorList>
    </citation>
    <scope>NUCLEOTIDE SEQUENCE [LARGE SCALE GENOMIC DNA]</scope>
    <source>
        <strain evidence="2">cv. Yunnan</strain>
        <tissue evidence="1">Leaves</tissue>
    </source>
</reference>
<evidence type="ECO:0000313" key="1">
    <source>
        <dbReference type="EMBL" id="KAI3742666.1"/>
    </source>
</evidence>
<protein>
    <submittedName>
        <fullName evidence="1">Uncharacterized protein</fullName>
    </submittedName>
</protein>
<comment type="caution">
    <text evidence="1">The sequence shown here is derived from an EMBL/GenBank/DDBJ whole genome shotgun (WGS) entry which is preliminary data.</text>
</comment>
<keyword evidence="2" id="KW-1185">Reference proteome</keyword>
<sequence>MDEEDVTRRENVRNLCPQMGTRGKRDGSRRVKPPSTTILPPHATTTPLSVPTFGANLLSRSLQIDLQSTRNLSIGLVLALDILFN</sequence>
<evidence type="ECO:0000313" key="2">
    <source>
        <dbReference type="Proteomes" id="UP001056120"/>
    </source>
</evidence>
<accession>A0ACB9D824</accession>
<dbReference type="EMBL" id="CM042037">
    <property type="protein sequence ID" value="KAI3742666.1"/>
    <property type="molecule type" value="Genomic_DNA"/>
</dbReference>
<name>A0ACB9D824_9ASTR</name>
<proteinExistence type="predicted"/>
<gene>
    <name evidence="1" type="ORF">L1987_60358</name>
</gene>
<dbReference type="Proteomes" id="UP001056120">
    <property type="component" value="Linkage Group LG20"/>
</dbReference>
<organism evidence="1 2">
    <name type="scientific">Smallanthus sonchifolius</name>
    <dbReference type="NCBI Taxonomy" id="185202"/>
    <lineage>
        <taxon>Eukaryota</taxon>
        <taxon>Viridiplantae</taxon>
        <taxon>Streptophyta</taxon>
        <taxon>Embryophyta</taxon>
        <taxon>Tracheophyta</taxon>
        <taxon>Spermatophyta</taxon>
        <taxon>Magnoliopsida</taxon>
        <taxon>eudicotyledons</taxon>
        <taxon>Gunneridae</taxon>
        <taxon>Pentapetalae</taxon>
        <taxon>asterids</taxon>
        <taxon>campanulids</taxon>
        <taxon>Asterales</taxon>
        <taxon>Asteraceae</taxon>
        <taxon>Asteroideae</taxon>
        <taxon>Heliantheae alliance</taxon>
        <taxon>Millerieae</taxon>
        <taxon>Smallanthus</taxon>
    </lineage>
</organism>